<dbReference type="InterPro" id="IPR050351">
    <property type="entry name" value="BphY/WalK/GraS-like"/>
</dbReference>
<dbReference type="InterPro" id="IPR036890">
    <property type="entry name" value="HATPase_C_sf"/>
</dbReference>
<dbReference type="KEGG" id="egm:AYC65_06690"/>
<dbReference type="SMART" id="SM00388">
    <property type="entry name" value="HisKA"/>
    <property type="match status" value="1"/>
</dbReference>
<keyword evidence="5 9" id="KW-0418">Kinase</keyword>
<evidence type="ECO:0000313" key="10">
    <source>
        <dbReference type="Proteomes" id="UP000595426"/>
    </source>
</evidence>
<dbReference type="PROSITE" id="PS50109">
    <property type="entry name" value="HIS_KIN"/>
    <property type="match status" value="1"/>
</dbReference>
<keyword evidence="4" id="KW-0808">Transferase</keyword>
<dbReference type="SUPFAM" id="SSF47384">
    <property type="entry name" value="Homodimeric domain of signal transducing histidine kinase"/>
    <property type="match status" value="1"/>
</dbReference>
<gene>
    <name evidence="9" type="ORF">I6H88_17380</name>
</gene>
<keyword evidence="6" id="KW-0902">Two-component regulatory system</keyword>
<dbReference type="Gene3D" id="1.10.287.130">
    <property type="match status" value="1"/>
</dbReference>
<dbReference type="InterPro" id="IPR003594">
    <property type="entry name" value="HATPase_dom"/>
</dbReference>
<evidence type="ECO:0000256" key="5">
    <source>
        <dbReference type="ARBA" id="ARBA00022777"/>
    </source>
</evidence>
<dbReference type="CDD" id="cd00082">
    <property type="entry name" value="HisKA"/>
    <property type="match status" value="1"/>
</dbReference>
<feature type="domain" description="Histidine kinase" evidence="8">
    <location>
        <begin position="226"/>
        <end position="445"/>
    </location>
</feature>
<accession>A0A7T7ZXL0</accession>
<dbReference type="EMBL" id="CP067018">
    <property type="protein sequence ID" value="QQN58179.1"/>
    <property type="molecule type" value="Genomic_DNA"/>
</dbReference>
<dbReference type="Gene3D" id="3.30.565.10">
    <property type="entry name" value="Histidine kinase-like ATPase, C-terminal domain"/>
    <property type="match status" value="1"/>
</dbReference>
<organism evidence="9 10">
    <name type="scientific">Elizabethkingia bruuniana</name>
    <dbReference type="NCBI Taxonomy" id="1756149"/>
    <lineage>
        <taxon>Bacteria</taxon>
        <taxon>Pseudomonadati</taxon>
        <taxon>Bacteroidota</taxon>
        <taxon>Flavobacteriia</taxon>
        <taxon>Flavobacteriales</taxon>
        <taxon>Weeksellaceae</taxon>
        <taxon>Elizabethkingia</taxon>
    </lineage>
</organism>
<dbReference type="Pfam" id="PF00512">
    <property type="entry name" value="HisKA"/>
    <property type="match status" value="1"/>
</dbReference>
<dbReference type="GO" id="GO:0005886">
    <property type="term" value="C:plasma membrane"/>
    <property type="evidence" value="ECO:0007669"/>
    <property type="project" value="TreeGrafter"/>
</dbReference>
<proteinExistence type="predicted"/>
<dbReference type="PANTHER" id="PTHR45453:SF1">
    <property type="entry name" value="PHOSPHATE REGULON SENSOR PROTEIN PHOR"/>
    <property type="match status" value="1"/>
</dbReference>
<dbReference type="InterPro" id="IPR003661">
    <property type="entry name" value="HisK_dim/P_dom"/>
</dbReference>
<keyword evidence="7" id="KW-0472">Membrane</keyword>
<evidence type="ECO:0000256" key="4">
    <source>
        <dbReference type="ARBA" id="ARBA00022679"/>
    </source>
</evidence>
<dbReference type="GeneID" id="93132582"/>
<keyword evidence="10" id="KW-1185">Reference proteome</keyword>
<dbReference type="SUPFAM" id="SSF55874">
    <property type="entry name" value="ATPase domain of HSP90 chaperone/DNA topoisomerase II/histidine kinase"/>
    <property type="match status" value="1"/>
</dbReference>
<keyword evidence="3" id="KW-0597">Phosphoprotein</keyword>
<comment type="catalytic activity">
    <reaction evidence="1">
        <text>ATP + protein L-histidine = ADP + protein N-phospho-L-histidine.</text>
        <dbReference type="EC" id="2.7.13.3"/>
    </reaction>
</comment>
<dbReference type="GO" id="GO:0016036">
    <property type="term" value="P:cellular response to phosphate starvation"/>
    <property type="evidence" value="ECO:0007669"/>
    <property type="project" value="TreeGrafter"/>
</dbReference>
<dbReference type="PANTHER" id="PTHR45453">
    <property type="entry name" value="PHOSPHATE REGULON SENSOR PROTEIN PHOR"/>
    <property type="match status" value="1"/>
</dbReference>
<evidence type="ECO:0000256" key="1">
    <source>
        <dbReference type="ARBA" id="ARBA00000085"/>
    </source>
</evidence>
<dbReference type="SMART" id="SM00387">
    <property type="entry name" value="HATPase_c"/>
    <property type="match status" value="1"/>
</dbReference>
<dbReference type="RefSeq" id="WP_034867154.1">
    <property type="nucleotide sequence ID" value="NZ_CBCSDR010000001.1"/>
</dbReference>
<reference evidence="9 10" key="1">
    <citation type="submission" date="2020-12" db="EMBL/GenBank/DDBJ databases">
        <title>FDA dAtabase for Regulatory Grade micrObial Sequences (FDA-ARGOS): Supporting development and validation of Infectious Disease Dx tests.</title>
        <authorList>
            <person name="Kerrigan L."/>
            <person name="Long C."/>
            <person name="Tallon L."/>
            <person name="Sadzewicz L."/>
            <person name="Zhao X."/>
            <person name="Boylan J."/>
            <person name="Ott S."/>
            <person name="Bowen H."/>
            <person name="Vavikolanu K."/>
            <person name="Mehta A."/>
            <person name="Aluvathingal J."/>
            <person name="Nadendla S."/>
            <person name="Yan Y."/>
            <person name="Sichtig H."/>
        </authorList>
    </citation>
    <scope>NUCLEOTIDE SEQUENCE [LARGE SCALE GENOMIC DNA]</scope>
    <source>
        <strain evidence="9 10">FDAARGOS_1031</strain>
    </source>
</reference>
<feature type="transmembrane region" description="Helical" evidence="7">
    <location>
        <begin position="185"/>
        <end position="207"/>
    </location>
</feature>
<evidence type="ECO:0000256" key="3">
    <source>
        <dbReference type="ARBA" id="ARBA00022553"/>
    </source>
</evidence>
<dbReference type="AlphaFoldDB" id="A0A7T7ZXL0"/>
<sequence>MYNFFIRFGKPLLILTVVVVFIFQGYWLWNTFQSKKKELLDQTKVEMQQILLNKLMGELAKNPEVKSALGKQDGSIKESYKTNKNAEVIVLESSNLKTPEKIKKFNLPDLKTDSLLYSSIKKSMPVLFRYGDIIVYNKAKKVVSTYPAGQAVYTENTTEDISKLYGKGTFSIHIENLFTTTIYSISWAILFSVFYMVLFIGTLFIIYRNLLLNQKLLRNKEVFTRNMTHELKIPVSTILIAAEGLEKYNITNEPEGAKKYVHIIQRAANKLSSLVEAILQNARADEATGKIDLNSVNLLSLLHEVQDNLSVIIEDKQAEIRLMNIGEDMSIKGNYEQLKQIFINLYDNSLKYSDKKPVISVLAVKKNNRIIITIQDNGIGIPRKYEKEIFAPYFRIMNNDLHDVKGFGLGLSFVKSSLIKQNGNIRLLHTTTEGTTIELNIPSYE</sequence>
<name>A0A7T7ZXL0_9FLAO</name>
<dbReference type="InterPro" id="IPR005467">
    <property type="entry name" value="His_kinase_dom"/>
</dbReference>
<protein>
    <recommendedName>
        <fullName evidence="2">histidine kinase</fullName>
        <ecNumber evidence="2">2.7.13.3</ecNumber>
    </recommendedName>
</protein>
<dbReference type="InterPro" id="IPR004358">
    <property type="entry name" value="Sig_transdc_His_kin-like_C"/>
</dbReference>
<dbReference type="InterPro" id="IPR036097">
    <property type="entry name" value="HisK_dim/P_sf"/>
</dbReference>
<dbReference type="GO" id="GO:0004721">
    <property type="term" value="F:phosphoprotein phosphatase activity"/>
    <property type="evidence" value="ECO:0007669"/>
    <property type="project" value="TreeGrafter"/>
</dbReference>
<dbReference type="Proteomes" id="UP000595426">
    <property type="component" value="Chromosome"/>
</dbReference>
<evidence type="ECO:0000256" key="2">
    <source>
        <dbReference type="ARBA" id="ARBA00012438"/>
    </source>
</evidence>
<evidence type="ECO:0000256" key="7">
    <source>
        <dbReference type="SAM" id="Phobius"/>
    </source>
</evidence>
<dbReference type="CDD" id="cd00075">
    <property type="entry name" value="HATPase"/>
    <property type="match status" value="1"/>
</dbReference>
<evidence type="ECO:0000256" key="6">
    <source>
        <dbReference type="ARBA" id="ARBA00023012"/>
    </source>
</evidence>
<feature type="transmembrane region" description="Helical" evidence="7">
    <location>
        <begin position="12"/>
        <end position="29"/>
    </location>
</feature>
<keyword evidence="7" id="KW-0812">Transmembrane</keyword>
<evidence type="ECO:0000313" key="9">
    <source>
        <dbReference type="EMBL" id="QQN58179.1"/>
    </source>
</evidence>
<evidence type="ECO:0000259" key="8">
    <source>
        <dbReference type="PROSITE" id="PS50109"/>
    </source>
</evidence>
<keyword evidence="7" id="KW-1133">Transmembrane helix</keyword>
<dbReference type="EC" id="2.7.13.3" evidence="2"/>
<dbReference type="GO" id="GO:0000155">
    <property type="term" value="F:phosphorelay sensor kinase activity"/>
    <property type="evidence" value="ECO:0007669"/>
    <property type="project" value="InterPro"/>
</dbReference>
<dbReference type="Pfam" id="PF02518">
    <property type="entry name" value="HATPase_c"/>
    <property type="match status" value="1"/>
</dbReference>
<dbReference type="PRINTS" id="PR00344">
    <property type="entry name" value="BCTRLSENSOR"/>
</dbReference>